<evidence type="ECO:0000313" key="2">
    <source>
        <dbReference type="Proteomes" id="UP000321746"/>
    </source>
</evidence>
<dbReference type="AlphaFoldDB" id="A0A511XJ09"/>
<comment type="caution">
    <text evidence="1">The sequence shown here is derived from an EMBL/GenBank/DDBJ whole genome shotgun (WGS) entry which is preliminary data.</text>
</comment>
<evidence type="ECO:0000313" key="1">
    <source>
        <dbReference type="EMBL" id="GEN62928.1"/>
    </source>
</evidence>
<gene>
    <name evidence="1" type="ORF">AOE01nite_11520</name>
</gene>
<organism evidence="1 2">
    <name type="scientific">Acetobacter oeni</name>
    <dbReference type="NCBI Taxonomy" id="304077"/>
    <lineage>
        <taxon>Bacteria</taxon>
        <taxon>Pseudomonadati</taxon>
        <taxon>Pseudomonadota</taxon>
        <taxon>Alphaproteobacteria</taxon>
        <taxon>Acetobacterales</taxon>
        <taxon>Acetobacteraceae</taxon>
        <taxon>Acetobacter</taxon>
    </lineage>
</organism>
<dbReference type="EMBL" id="BJYG01000012">
    <property type="protein sequence ID" value="GEN62928.1"/>
    <property type="molecule type" value="Genomic_DNA"/>
</dbReference>
<name>A0A511XJ09_9PROT</name>
<dbReference type="Proteomes" id="UP000321746">
    <property type="component" value="Unassembled WGS sequence"/>
</dbReference>
<accession>A0A511XJ09</accession>
<sequence>MWLFRYAPTYLHSSMNVLLKRNTRSFNISRNGNVALYHKITIYFDSITHQDKFCFANFYSKLTGTELTPVQTRKRSGLRYGIENSRYNNVIVSIPLCCFYKDMITNLRWRIA</sequence>
<protein>
    <submittedName>
        <fullName evidence="1">Uncharacterized protein</fullName>
    </submittedName>
</protein>
<reference evidence="1 2" key="1">
    <citation type="submission" date="2019-07" db="EMBL/GenBank/DDBJ databases">
        <title>Whole genome shotgun sequence of Acetobacter oeni NBRC 105207.</title>
        <authorList>
            <person name="Hosoyama A."/>
            <person name="Uohara A."/>
            <person name="Ohji S."/>
            <person name="Ichikawa N."/>
        </authorList>
    </citation>
    <scope>NUCLEOTIDE SEQUENCE [LARGE SCALE GENOMIC DNA]</scope>
    <source>
        <strain evidence="1 2">NBRC 105207</strain>
    </source>
</reference>
<keyword evidence="2" id="KW-1185">Reference proteome</keyword>
<proteinExistence type="predicted"/>